<keyword evidence="3" id="KW-0813">Transport</keyword>
<dbReference type="AlphaFoldDB" id="A0A1H7VKJ9"/>
<comment type="similarity">
    <text evidence="2 7">Belongs to the sodium:solute symporter (SSF) (TC 2.A.21) family.</text>
</comment>
<feature type="transmembrane region" description="Helical" evidence="8">
    <location>
        <begin position="226"/>
        <end position="245"/>
    </location>
</feature>
<evidence type="ECO:0000256" key="3">
    <source>
        <dbReference type="ARBA" id="ARBA00022448"/>
    </source>
</evidence>
<dbReference type="InterPro" id="IPR001734">
    <property type="entry name" value="Na/solute_symporter"/>
</dbReference>
<keyword evidence="4 8" id="KW-0812">Transmembrane</keyword>
<gene>
    <name evidence="9" type="ORF">APU01nite_14520</name>
    <name evidence="10" type="ORF">SAMN04488100_12520</name>
</gene>
<dbReference type="Proteomes" id="UP000198548">
    <property type="component" value="Unassembled WGS sequence"/>
</dbReference>
<accession>A0A1H7VKJ9</accession>
<proteinExistence type="inferred from homology"/>
<keyword evidence="6 8" id="KW-0472">Membrane</keyword>
<evidence type="ECO:0000256" key="2">
    <source>
        <dbReference type="ARBA" id="ARBA00006434"/>
    </source>
</evidence>
<sequence length="492" mass="53203">MSVNNVVPLAIIILFVGSLIAVGKIASRRVKSTEDYLVASRGAPLFLVVGTVFATFWGGGTVIGGTGAAFQDGLYGVIEDPFAAGLSLIIIGLFFVKTLRRLKINSIGEIYTHRFGSATGYIASAVMIPTFVIWTAVQLLAVGKILSVLFDLNFYLSYVIAMVAVVSFTYMGGLLAVIWTDFIQMILIFIGLILLLVIGYNAAGGIENIAAHTPEDFWQFVPSEKGLMPWVTYVSMWAGMALGNIPSPDIAQRALMAKDAGTAQRGMIISGSLYWTFGLIPVFLALIGHTLISSGMIDGSLIAQDSELLIPFLARELLNPVLLGIFVASLIGAVLSSASTSLFATAVIFSNDIIYPIFLKNKQQQNMDQNYLLRITRYSVILTGALAALIGLSSSNIYDMTVFAFTLQFGVLFFPFIVALKAKWATSYGVMAGMIGGLLVNVLGGVIQGTIIPEPWEFFTLVPPLVNILLIVVVSVFTRKRDQSRPLEELYI</sequence>
<dbReference type="PROSITE" id="PS50283">
    <property type="entry name" value="NA_SOLUT_SYMP_3"/>
    <property type="match status" value="1"/>
</dbReference>
<dbReference type="EMBL" id="FOBL01000025">
    <property type="protein sequence ID" value="SEM09756.1"/>
    <property type="molecule type" value="Genomic_DNA"/>
</dbReference>
<feature type="transmembrane region" description="Helical" evidence="8">
    <location>
        <begin position="45"/>
        <end position="70"/>
    </location>
</feature>
<dbReference type="EMBL" id="BJUX01000014">
    <property type="protein sequence ID" value="GEK89413.1"/>
    <property type="molecule type" value="Genomic_DNA"/>
</dbReference>
<dbReference type="PANTHER" id="PTHR48086">
    <property type="entry name" value="SODIUM/PROLINE SYMPORTER-RELATED"/>
    <property type="match status" value="1"/>
</dbReference>
<evidence type="ECO:0000256" key="4">
    <source>
        <dbReference type="ARBA" id="ARBA00022692"/>
    </source>
</evidence>
<name>A0A1H7VKJ9_9LACT</name>
<reference evidence="10 11" key="1">
    <citation type="submission" date="2016-10" db="EMBL/GenBank/DDBJ databases">
        <authorList>
            <person name="de Groot N.N."/>
        </authorList>
    </citation>
    <scope>NUCLEOTIDE SEQUENCE [LARGE SCALE GENOMIC DNA]</scope>
    <source>
        <strain evidence="10 11">DSM 19182</strain>
    </source>
</reference>
<feature type="transmembrane region" description="Helical" evidence="8">
    <location>
        <begin position="155"/>
        <end position="179"/>
    </location>
</feature>
<dbReference type="Pfam" id="PF00474">
    <property type="entry name" value="SSF"/>
    <property type="match status" value="1"/>
</dbReference>
<evidence type="ECO:0000256" key="8">
    <source>
        <dbReference type="SAM" id="Phobius"/>
    </source>
</evidence>
<dbReference type="Proteomes" id="UP000321425">
    <property type="component" value="Unassembled WGS sequence"/>
</dbReference>
<keyword evidence="12" id="KW-1185">Reference proteome</keyword>
<evidence type="ECO:0000256" key="5">
    <source>
        <dbReference type="ARBA" id="ARBA00022989"/>
    </source>
</evidence>
<dbReference type="InterPro" id="IPR050277">
    <property type="entry name" value="Sodium:Solute_Symporter"/>
</dbReference>
<protein>
    <submittedName>
        <fullName evidence="9">Sodium:solute symporter</fullName>
    </submittedName>
    <submittedName>
        <fullName evidence="10">Transporter, SSS family</fullName>
    </submittedName>
</protein>
<dbReference type="GO" id="GO:0005886">
    <property type="term" value="C:plasma membrane"/>
    <property type="evidence" value="ECO:0007669"/>
    <property type="project" value="TreeGrafter"/>
</dbReference>
<evidence type="ECO:0000256" key="1">
    <source>
        <dbReference type="ARBA" id="ARBA00004141"/>
    </source>
</evidence>
<feature type="transmembrane region" description="Helical" evidence="8">
    <location>
        <begin position="321"/>
        <end position="350"/>
    </location>
</feature>
<feature type="transmembrane region" description="Helical" evidence="8">
    <location>
        <begin position="430"/>
        <end position="452"/>
    </location>
</feature>
<reference evidence="9 12" key="2">
    <citation type="submission" date="2019-07" db="EMBL/GenBank/DDBJ databases">
        <title>Whole genome shotgun sequence of Alkalibacterium putridalgicola NBRC 103243.</title>
        <authorList>
            <person name="Hosoyama A."/>
            <person name="Uohara A."/>
            <person name="Ohji S."/>
            <person name="Ichikawa N."/>
        </authorList>
    </citation>
    <scope>NUCLEOTIDE SEQUENCE [LARGE SCALE GENOMIC DNA]</scope>
    <source>
        <strain evidence="9 12">NBRC 103243</strain>
    </source>
</reference>
<feature type="transmembrane region" description="Helical" evidence="8">
    <location>
        <begin position="120"/>
        <end position="143"/>
    </location>
</feature>
<evidence type="ECO:0000256" key="6">
    <source>
        <dbReference type="ARBA" id="ARBA00023136"/>
    </source>
</evidence>
<comment type="subcellular location">
    <subcellularLocation>
        <location evidence="1">Membrane</location>
        <topology evidence="1">Multi-pass membrane protein</topology>
    </subcellularLocation>
</comment>
<evidence type="ECO:0000256" key="7">
    <source>
        <dbReference type="RuleBase" id="RU362091"/>
    </source>
</evidence>
<dbReference type="RefSeq" id="WP_177165521.1">
    <property type="nucleotide sequence ID" value="NZ_BJUX01000014.1"/>
</dbReference>
<feature type="transmembrane region" description="Helical" evidence="8">
    <location>
        <begin position="371"/>
        <end position="391"/>
    </location>
</feature>
<feature type="transmembrane region" description="Helical" evidence="8">
    <location>
        <begin position="397"/>
        <end position="418"/>
    </location>
</feature>
<dbReference type="GO" id="GO:0022857">
    <property type="term" value="F:transmembrane transporter activity"/>
    <property type="evidence" value="ECO:0007669"/>
    <property type="project" value="InterPro"/>
</dbReference>
<evidence type="ECO:0000313" key="10">
    <source>
        <dbReference type="EMBL" id="SEM09756.1"/>
    </source>
</evidence>
<feature type="transmembrane region" description="Helical" evidence="8">
    <location>
        <begin position="458"/>
        <end position="477"/>
    </location>
</feature>
<dbReference type="STRING" id="426703.SAMN04488100_12520"/>
<feature type="transmembrane region" description="Helical" evidence="8">
    <location>
        <begin position="6"/>
        <end position="25"/>
    </location>
</feature>
<evidence type="ECO:0000313" key="9">
    <source>
        <dbReference type="EMBL" id="GEK89413.1"/>
    </source>
</evidence>
<evidence type="ECO:0000313" key="12">
    <source>
        <dbReference type="Proteomes" id="UP000321425"/>
    </source>
</evidence>
<dbReference type="Gene3D" id="1.20.1730.10">
    <property type="entry name" value="Sodium/glucose cotransporter"/>
    <property type="match status" value="1"/>
</dbReference>
<evidence type="ECO:0000313" key="11">
    <source>
        <dbReference type="Proteomes" id="UP000198548"/>
    </source>
</evidence>
<dbReference type="PANTHER" id="PTHR48086:SF7">
    <property type="entry name" value="SODIUM-SOLUTE SYMPORTER-RELATED"/>
    <property type="match status" value="1"/>
</dbReference>
<feature type="transmembrane region" description="Helical" evidence="8">
    <location>
        <begin position="266"/>
        <end position="292"/>
    </location>
</feature>
<feature type="transmembrane region" description="Helical" evidence="8">
    <location>
        <begin position="186"/>
        <end position="206"/>
    </location>
</feature>
<keyword evidence="5 8" id="KW-1133">Transmembrane helix</keyword>
<dbReference type="InterPro" id="IPR038377">
    <property type="entry name" value="Na/Glc_symporter_sf"/>
</dbReference>
<feature type="transmembrane region" description="Helical" evidence="8">
    <location>
        <begin position="82"/>
        <end position="99"/>
    </location>
</feature>
<organism evidence="10 11">
    <name type="scientific">Alkalibacterium putridalgicola</name>
    <dbReference type="NCBI Taxonomy" id="426703"/>
    <lineage>
        <taxon>Bacteria</taxon>
        <taxon>Bacillati</taxon>
        <taxon>Bacillota</taxon>
        <taxon>Bacilli</taxon>
        <taxon>Lactobacillales</taxon>
        <taxon>Carnobacteriaceae</taxon>
        <taxon>Alkalibacterium</taxon>
    </lineage>
</organism>